<protein>
    <recommendedName>
        <fullName evidence="8">Ankyrin repeat domain-containing protein</fullName>
    </recommendedName>
</protein>
<dbReference type="SMART" id="SM00248">
    <property type="entry name" value="ANK"/>
    <property type="match status" value="15"/>
</dbReference>
<evidence type="ECO:0000256" key="5">
    <source>
        <dbReference type="SAM" id="Phobius"/>
    </source>
</evidence>
<evidence type="ECO:0000256" key="2">
    <source>
        <dbReference type="ARBA" id="ARBA00023043"/>
    </source>
</evidence>
<dbReference type="SUPFAM" id="SSF48403">
    <property type="entry name" value="Ankyrin repeat"/>
    <property type="match status" value="2"/>
</dbReference>
<evidence type="ECO:0008006" key="8">
    <source>
        <dbReference type="Google" id="ProtNLM"/>
    </source>
</evidence>
<feature type="repeat" description="ANK" evidence="3">
    <location>
        <begin position="877"/>
        <end position="905"/>
    </location>
</feature>
<feature type="repeat" description="ANK" evidence="3">
    <location>
        <begin position="371"/>
        <end position="403"/>
    </location>
</feature>
<dbReference type="Pfam" id="PF13637">
    <property type="entry name" value="Ank_4"/>
    <property type="match status" value="1"/>
</dbReference>
<dbReference type="PANTHER" id="PTHR24198:SF165">
    <property type="entry name" value="ANKYRIN REPEAT-CONTAINING PROTEIN-RELATED"/>
    <property type="match status" value="1"/>
</dbReference>
<dbReference type="EMBL" id="BMKC01000002">
    <property type="protein sequence ID" value="GGA79583.1"/>
    <property type="molecule type" value="Genomic_DNA"/>
</dbReference>
<feature type="repeat" description="ANK" evidence="3">
    <location>
        <begin position="338"/>
        <end position="370"/>
    </location>
</feature>
<keyword evidence="2 3" id="KW-0040">ANK repeat</keyword>
<feature type="transmembrane region" description="Helical" evidence="5">
    <location>
        <begin position="67"/>
        <end position="87"/>
    </location>
</feature>
<feature type="repeat" description="ANK" evidence="3">
    <location>
        <begin position="910"/>
        <end position="942"/>
    </location>
</feature>
<sequence>MADASRAWQPWAWLALGVGLSAALLLGQAWTALAGLLAQPAFTLGLARLRGLRAELPAPVQRRDAGALAMLWALGLVGLCLAVAWPLQALIETGTLAAALGLGTLGGLALLGLWRAWPAFGLAGRGGGALPALAAQVGTGGPADAGRGFVVALAVFVVLAAILGLSWPGLLPETLRPMAVGGFVVLSLAAQTLVQSFGKPPETTGNRLPANLPIVGDDDDAPPAPAEEGQDPDPDQRLLAATRAGRIEAALAALADGADPESLPDPEDRDQRSLPMLAALLGDLRLLRDLIARGVDLNAEHAGLTPLLAATRDSWHGRPEAVMTLLANGADPRHADADGNTALHHAARSTDPAVAALLLDAGATLEALNADGFSALGVACASGNWRLAKFLIERGAKPEPRDGQPALLAAAGGDDDPAGVQLLLRHKARVDSRGHGQRCALHVACAAGNADVVGCLLDAGADRNARDAEGATPLLETARHAQAAVLARLARARPDVSAVDGRGRNALVLAAESEGGPEFLRHLIAMGVDPEQRDQDGRRALEHALGAGRWPLVAVLDPTYPLPASVAEGLAEGSFERSPRELLREALVAGRLESAEAMLRLGAGPDATGLASLLLEFAGDADLAMFDWLLRHGAVADTRVDDQDSVFMHLLDRGGLACGALQRLFDRGQPVGGRGGLARWLQACLAGEHVSRGHENIALALLERGADAFGGAPADPPLGLAIRLGWLRLAQSLLALGADPNDRDGHGHTPLHAAAALGREGALQLLVRHGASPALCAPDGQTPLGLALAAERPELSHWLEWRQWQLPGRTLQPADLPAAAMAGDAEAVGRLLELDLPVDAIDAQGCTALLRAAGGGHEAVVDQLLGRGADTRIAARTGATPLSAAISMRHVGVVDRLLRAGAEPDLPLPGEVTPLMLAAALGQPELISRLLAHGADPEARDAQGLSPLHCAALHAFSSRDRQRVLALVDVLLLADVEPDAPNATGQTPLLLLLGARAEPGTACDEEVLLAGLERLLAEGVALDAADQRGLTPLHLAAMHGLARVVQRLLREGADRQARDILGRTPHDLAVLRGFVDVAAEFEPGRAGGPPSLARFLRDRD</sequence>
<dbReference type="PROSITE" id="PS50297">
    <property type="entry name" value="ANK_REP_REGION"/>
    <property type="match status" value="8"/>
</dbReference>
<dbReference type="InterPro" id="IPR036770">
    <property type="entry name" value="Ankyrin_rpt-contain_sf"/>
</dbReference>
<feature type="repeat" description="ANK" evidence="3">
    <location>
        <begin position="844"/>
        <end position="876"/>
    </location>
</feature>
<dbReference type="InterPro" id="IPR002110">
    <property type="entry name" value="Ankyrin_rpt"/>
</dbReference>
<keyword evidence="7" id="KW-1185">Reference proteome</keyword>
<feature type="region of interest" description="Disordered" evidence="4">
    <location>
        <begin position="198"/>
        <end position="235"/>
    </location>
</feature>
<dbReference type="Pfam" id="PF12796">
    <property type="entry name" value="Ank_2"/>
    <property type="match status" value="5"/>
</dbReference>
<keyword evidence="5" id="KW-1133">Transmembrane helix</keyword>
<feature type="repeat" description="ANK" evidence="3">
    <location>
        <begin position="1028"/>
        <end position="1060"/>
    </location>
</feature>
<evidence type="ECO:0000256" key="4">
    <source>
        <dbReference type="SAM" id="MobiDB-lite"/>
    </source>
</evidence>
<feature type="transmembrane region" description="Helical" evidence="5">
    <location>
        <begin position="94"/>
        <end position="117"/>
    </location>
</feature>
<keyword evidence="5" id="KW-0812">Transmembrane</keyword>
<reference evidence="7" key="1">
    <citation type="journal article" date="2019" name="Int. J. Syst. Evol. Microbiol.">
        <title>The Global Catalogue of Microorganisms (GCM) 10K type strain sequencing project: providing services to taxonomists for standard genome sequencing and annotation.</title>
        <authorList>
            <consortium name="The Broad Institute Genomics Platform"/>
            <consortium name="The Broad Institute Genome Sequencing Center for Infectious Disease"/>
            <person name="Wu L."/>
            <person name="Ma J."/>
        </authorList>
    </citation>
    <scope>NUCLEOTIDE SEQUENCE [LARGE SCALE GENOMIC DNA]</scope>
    <source>
        <strain evidence="7">CGMCC 1.15905</strain>
    </source>
</reference>
<dbReference type="PROSITE" id="PS50088">
    <property type="entry name" value="ANK_REPEAT"/>
    <property type="match status" value="8"/>
</dbReference>
<gene>
    <name evidence="6" type="primary">ank2</name>
    <name evidence="6" type="ORF">GCM10011521_17300</name>
</gene>
<name>A0ABQ1HJW7_9GAMM</name>
<evidence type="ECO:0000313" key="6">
    <source>
        <dbReference type="EMBL" id="GGA79583.1"/>
    </source>
</evidence>
<dbReference type="PANTHER" id="PTHR24198">
    <property type="entry name" value="ANKYRIN REPEAT AND PROTEIN KINASE DOMAIN-CONTAINING PROTEIN"/>
    <property type="match status" value="1"/>
</dbReference>
<keyword evidence="5" id="KW-0472">Membrane</keyword>
<feature type="transmembrane region" description="Helical" evidence="5">
    <location>
        <begin position="148"/>
        <end position="167"/>
    </location>
</feature>
<keyword evidence="1" id="KW-0677">Repeat</keyword>
<accession>A0ABQ1HJW7</accession>
<organism evidence="6 7">
    <name type="scientific">Arenimonas soli</name>
    <dbReference type="NCBI Taxonomy" id="2269504"/>
    <lineage>
        <taxon>Bacteria</taxon>
        <taxon>Pseudomonadati</taxon>
        <taxon>Pseudomonadota</taxon>
        <taxon>Gammaproteobacteria</taxon>
        <taxon>Lysobacterales</taxon>
        <taxon>Lysobacteraceae</taxon>
        <taxon>Arenimonas</taxon>
    </lineage>
</organism>
<dbReference type="Proteomes" id="UP000623419">
    <property type="component" value="Unassembled WGS sequence"/>
</dbReference>
<evidence type="ECO:0000256" key="3">
    <source>
        <dbReference type="PROSITE-ProRule" id="PRU00023"/>
    </source>
</evidence>
<evidence type="ECO:0000256" key="1">
    <source>
        <dbReference type="ARBA" id="ARBA00022737"/>
    </source>
</evidence>
<evidence type="ECO:0000313" key="7">
    <source>
        <dbReference type="Proteomes" id="UP000623419"/>
    </source>
</evidence>
<feature type="repeat" description="ANK" evidence="3">
    <location>
        <begin position="746"/>
        <end position="772"/>
    </location>
</feature>
<comment type="caution">
    <text evidence="6">The sequence shown here is derived from an EMBL/GenBank/DDBJ whole genome shotgun (WGS) entry which is preliminary data.</text>
</comment>
<feature type="transmembrane region" description="Helical" evidence="5">
    <location>
        <begin position="179"/>
        <end position="198"/>
    </location>
</feature>
<dbReference type="Gene3D" id="1.25.40.20">
    <property type="entry name" value="Ankyrin repeat-containing domain"/>
    <property type="match status" value="4"/>
</dbReference>
<proteinExistence type="predicted"/>
<feature type="repeat" description="ANK" evidence="3">
    <location>
        <begin position="436"/>
        <end position="468"/>
    </location>
</feature>
<dbReference type="RefSeq" id="WP_188663264.1">
    <property type="nucleotide sequence ID" value="NZ_BMKC01000002.1"/>
</dbReference>